<evidence type="ECO:0000313" key="2">
    <source>
        <dbReference type="Proteomes" id="UP000238642"/>
    </source>
</evidence>
<evidence type="ECO:0000313" key="1">
    <source>
        <dbReference type="EMBL" id="PRD52604.1"/>
    </source>
</evidence>
<comment type="caution">
    <text evidence="1">The sequence shown here is derived from an EMBL/GenBank/DDBJ whole genome shotgun (WGS) entry which is preliminary data.</text>
</comment>
<dbReference type="EMBL" id="PVBS01000003">
    <property type="protein sequence ID" value="PRD52604.1"/>
    <property type="molecule type" value="Genomic_DNA"/>
</dbReference>
<gene>
    <name evidence="1" type="ORF">C5749_15345</name>
</gene>
<reference evidence="1 2" key="1">
    <citation type="submission" date="2018-02" db="EMBL/GenBank/DDBJ databases">
        <title>The draft genome of Sphingobacterium gobiense H7.</title>
        <authorList>
            <person name="Li L."/>
            <person name="Liu L."/>
            <person name="Zhang X."/>
            <person name="Wang T."/>
            <person name="Liang L."/>
        </authorList>
    </citation>
    <scope>NUCLEOTIDE SEQUENCE [LARGE SCALE GENOMIC DNA]</scope>
    <source>
        <strain evidence="1 2">ACCC 05757</strain>
    </source>
</reference>
<sequence length="112" mass="13890">MEMQWLNDWADYIYENEDWFDDQEDEEDKLIHQVFRHYNTVSIDIVSLDRDQQDFFEVISDIRKLQQAYFDYGKEVSEQYTRIHHASEEVYQRTLRVQEYVNKHFPLDKKSD</sequence>
<protein>
    <submittedName>
        <fullName evidence="1">Uncharacterized protein</fullName>
    </submittedName>
</protein>
<dbReference type="Proteomes" id="UP000238642">
    <property type="component" value="Unassembled WGS sequence"/>
</dbReference>
<keyword evidence="2" id="KW-1185">Reference proteome</keyword>
<organism evidence="1 2">
    <name type="scientific">Sphingobacterium gobiense</name>
    <dbReference type="NCBI Taxonomy" id="1382456"/>
    <lineage>
        <taxon>Bacteria</taxon>
        <taxon>Pseudomonadati</taxon>
        <taxon>Bacteroidota</taxon>
        <taxon>Sphingobacteriia</taxon>
        <taxon>Sphingobacteriales</taxon>
        <taxon>Sphingobacteriaceae</taxon>
        <taxon>Sphingobacterium</taxon>
    </lineage>
</organism>
<accession>A0A2S9JHW9</accession>
<dbReference type="OrthoDB" id="701446at2"/>
<dbReference type="AlphaFoldDB" id="A0A2S9JHW9"/>
<proteinExistence type="predicted"/>
<dbReference type="RefSeq" id="WP_105727120.1">
    <property type="nucleotide sequence ID" value="NZ_PVBS01000003.1"/>
</dbReference>
<name>A0A2S9JHW9_9SPHI</name>